<dbReference type="GO" id="GO:0003723">
    <property type="term" value="F:RNA binding"/>
    <property type="evidence" value="ECO:0007669"/>
    <property type="project" value="UniProtKB-UniRule"/>
</dbReference>
<comment type="caution">
    <text evidence="5">The sequence shown here is derived from an EMBL/GenBank/DDBJ whole genome shotgun (WGS) entry which is preliminary data.</text>
</comment>
<dbReference type="PANTHER" id="PTHR34772">
    <property type="entry name" value="RNA-BINDING PROTEIN HFQ"/>
    <property type="match status" value="1"/>
</dbReference>
<dbReference type="HAMAP" id="MF_00436">
    <property type="entry name" value="Hfq"/>
    <property type="match status" value="1"/>
</dbReference>
<name>A0A367ZRX8_9BACT</name>
<evidence type="ECO:0000313" key="5">
    <source>
        <dbReference type="EMBL" id="RCK80894.1"/>
    </source>
</evidence>
<evidence type="ECO:0000256" key="2">
    <source>
        <dbReference type="ARBA" id="ARBA00023016"/>
    </source>
</evidence>
<protein>
    <recommendedName>
        <fullName evidence="3">RNA-binding protein Hfq</fullName>
    </recommendedName>
</protein>
<sequence length="77" mass="8534">MPAINIQDTILQVLKGKAEPVKIFLMKGFQIQGTVLDFDTFVILLESEGKKQLIYKHAISTIQLPDDFSLKAATAAE</sequence>
<comment type="function">
    <text evidence="3">RNA chaperone that binds small regulatory RNA (sRNAs) and mRNAs to facilitate mRNA translational regulation in response to envelope stress, environmental stress and changes in metabolite concentrations. Also binds with high specificity to tRNAs.</text>
</comment>
<evidence type="ECO:0000256" key="1">
    <source>
        <dbReference type="ARBA" id="ARBA00022884"/>
    </source>
</evidence>
<gene>
    <name evidence="3" type="primary">hfq</name>
    <name evidence="5" type="ORF">OZSIB_2782</name>
</gene>
<dbReference type="Pfam" id="PF17209">
    <property type="entry name" value="Hfq"/>
    <property type="match status" value="1"/>
</dbReference>
<reference evidence="5 6" key="1">
    <citation type="submission" date="2018-05" db="EMBL/GenBank/DDBJ databases">
        <title>A metagenomic window into the 2 km-deep terrestrial subsurface aquifer revealed taxonomically and functionally diverse microbial community comprising novel uncultured bacterial lineages.</title>
        <authorList>
            <person name="Kadnikov V.V."/>
            <person name="Mardanov A.V."/>
            <person name="Beletsky A.V."/>
            <person name="Banks D."/>
            <person name="Pimenov N.V."/>
            <person name="Frank Y.A."/>
            <person name="Karnachuk O.V."/>
            <person name="Ravin N.V."/>
        </authorList>
    </citation>
    <scope>NUCLEOTIDE SEQUENCE [LARGE SCALE GENOMIC DNA]</scope>
    <source>
        <strain evidence="5">BY5</strain>
    </source>
</reference>
<comment type="similarity">
    <text evidence="3">Belongs to the Hfq family.</text>
</comment>
<dbReference type="SUPFAM" id="SSF50182">
    <property type="entry name" value="Sm-like ribonucleoproteins"/>
    <property type="match status" value="1"/>
</dbReference>
<evidence type="ECO:0000256" key="3">
    <source>
        <dbReference type="HAMAP-Rule" id="MF_00436"/>
    </source>
</evidence>
<dbReference type="PROSITE" id="PS52002">
    <property type="entry name" value="SM"/>
    <property type="match status" value="1"/>
</dbReference>
<dbReference type="GO" id="GO:0045974">
    <property type="term" value="P:regulation of translation, ncRNA-mediated"/>
    <property type="evidence" value="ECO:0007669"/>
    <property type="project" value="TreeGrafter"/>
</dbReference>
<dbReference type="GO" id="GO:0005829">
    <property type="term" value="C:cytosol"/>
    <property type="evidence" value="ECO:0007669"/>
    <property type="project" value="TreeGrafter"/>
</dbReference>
<feature type="domain" description="Sm" evidence="4">
    <location>
        <begin position="8"/>
        <end position="68"/>
    </location>
</feature>
<dbReference type="PANTHER" id="PTHR34772:SF1">
    <property type="entry name" value="RNA-BINDING PROTEIN HFQ"/>
    <property type="match status" value="1"/>
</dbReference>
<dbReference type="Gene3D" id="2.30.30.100">
    <property type="match status" value="1"/>
</dbReference>
<dbReference type="AlphaFoldDB" id="A0A367ZRX8"/>
<proteinExistence type="inferred from homology"/>
<dbReference type="CDD" id="cd01716">
    <property type="entry name" value="Hfq"/>
    <property type="match status" value="1"/>
</dbReference>
<dbReference type="EMBL" id="QOQW01000004">
    <property type="protein sequence ID" value="RCK80894.1"/>
    <property type="molecule type" value="Genomic_DNA"/>
</dbReference>
<dbReference type="InterPro" id="IPR010920">
    <property type="entry name" value="LSM_dom_sf"/>
</dbReference>
<evidence type="ECO:0000259" key="4">
    <source>
        <dbReference type="PROSITE" id="PS52002"/>
    </source>
</evidence>
<accession>A0A367ZRX8</accession>
<dbReference type="GO" id="GO:0006355">
    <property type="term" value="P:regulation of DNA-templated transcription"/>
    <property type="evidence" value="ECO:0007669"/>
    <property type="project" value="InterPro"/>
</dbReference>
<comment type="subunit">
    <text evidence="3">Homohexamer.</text>
</comment>
<dbReference type="GO" id="GO:0043487">
    <property type="term" value="P:regulation of RNA stability"/>
    <property type="evidence" value="ECO:0007669"/>
    <property type="project" value="TreeGrafter"/>
</dbReference>
<dbReference type="NCBIfam" id="TIGR02383">
    <property type="entry name" value="Hfq"/>
    <property type="match status" value="1"/>
</dbReference>
<organism evidence="5 6">
    <name type="scientific">Candidatus Ozemobacter sibiricus</name>
    <dbReference type="NCBI Taxonomy" id="2268124"/>
    <lineage>
        <taxon>Bacteria</taxon>
        <taxon>Candidatus Ozemobacteria</taxon>
        <taxon>Candidatus Ozemobacterales</taxon>
        <taxon>Candidatus Ozemobacteraceae</taxon>
        <taxon>Candidatus Ozemobacter</taxon>
    </lineage>
</organism>
<dbReference type="Proteomes" id="UP000252355">
    <property type="component" value="Unassembled WGS sequence"/>
</dbReference>
<dbReference type="InterPro" id="IPR047575">
    <property type="entry name" value="Sm"/>
</dbReference>
<dbReference type="InterPro" id="IPR005001">
    <property type="entry name" value="Hfq"/>
</dbReference>
<keyword evidence="1 3" id="KW-0694">RNA-binding</keyword>
<keyword evidence="2 3" id="KW-0346">Stress response</keyword>
<evidence type="ECO:0000313" key="6">
    <source>
        <dbReference type="Proteomes" id="UP000252355"/>
    </source>
</evidence>